<name>A0A1I6J6Y2_9GAMM</name>
<dbReference type="STRING" id="650891.SAMN05216203_2722"/>
<evidence type="ECO:0000313" key="2">
    <source>
        <dbReference type="Proteomes" id="UP000198644"/>
    </source>
</evidence>
<dbReference type="AlphaFoldDB" id="A0A1I6J6Y2"/>
<dbReference type="Proteomes" id="UP000198644">
    <property type="component" value="Unassembled WGS sequence"/>
</dbReference>
<dbReference type="EMBL" id="FOYW01000002">
    <property type="protein sequence ID" value="SFR74708.1"/>
    <property type="molecule type" value="Genomic_DNA"/>
</dbReference>
<organism evidence="1 2">
    <name type="scientific">Marinobacter daqiaonensis</name>
    <dbReference type="NCBI Taxonomy" id="650891"/>
    <lineage>
        <taxon>Bacteria</taxon>
        <taxon>Pseudomonadati</taxon>
        <taxon>Pseudomonadota</taxon>
        <taxon>Gammaproteobacteria</taxon>
        <taxon>Pseudomonadales</taxon>
        <taxon>Marinobacteraceae</taxon>
        <taxon>Marinobacter</taxon>
    </lineage>
</organism>
<accession>A0A1I6J6Y2</accession>
<dbReference type="OrthoDB" id="6369953at2"/>
<reference evidence="1 2" key="1">
    <citation type="submission" date="2016-10" db="EMBL/GenBank/DDBJ databases">
        <authorList>
            <person name="de Groot N.N."/>
        </authorList>
    </citation>
    <scope>NUCLEOTIDE SEQUENCE [LARGE SCALE GENOMIC DNA]</scope>
    <source>
        <strain evidence="1 2">CGMCC 1.9167</strain>
    </source>
</reference>
<sequence length="106" mass="11756">MIIRLFIALLVLNTLAFVVRAEAGEREALPNQIYQGSSAEIQDRMSGDFVYDGQDALMDLGSMFLSWRLSGEPGRSGRHYASESVHAEHSIALINDGAALNLQWKF</sequence>
<dbReference type="RefSeq" id="WP_092014130.1">
    <property type="nucleotide sequence ID" value="NZ_FOYW01000002.1"/>
</dbReference>
<gene>
    <name evidence="1" type="ORF">SAMN05216203_2722</name>
</gene>
<protein>
    <submittedName>
        <fullName evidence="1">Uncharacterized protein</fullName>
    </submittedName>
</protein>
<evidence type="ECO:0000313" key="1">
    <source>
        <dbReference type="EMBL" id="SFR74708.1"/>
    </source>
</evidence>
<keyword evidence="2" id="KW-1185">Reference proteome</keyword>
<proteinExistence type="predicted"/>